<evidence type="ECO:0000259" key="3">
    <source>
        <dbReference type="PROSITE" id="PS50011"/>
    </source>
</evidence>
<dbReference type="InterPro" id="IPR017441">
    <property type="entry name" value="Protein_kinase_ATP_BS"/>
</dbReference>
<keyword evidence="2" id="KW-0547">Nucleotide-binding</keyword>
<organism evidence="4 5">
    <name type="scientific">Coccomyxa subellipsoidea</name>
    <dbReference type="NCBI Taxonomy" id="248742"/>
    <lineage>
        <taxon>Eukaryota</taxon>
        <taxon>Viridiplantae</taxon>
        <taxon>Chlorophyta</taxon>
        <taxon>core chlorophytes</taxon>
        <taxon>Trebouxiophyceae</taxon>
        <taxon>Trebouxiophyceae incertae sedis</taxon>
        <taxon>Coccomyxaceae</taxon>
        <taxon>Coccomyxa</taxon>
    </lineage>
</organism>
<dbReference type="Gene3D" id="3.30.200.20">
    <property type="entry name" value="Phosphorylase Kinase, domain 1"/>
    <property type="match status" value="1"/>
</dbReference>
<name>A0ABR2YX12_9CHLO</name>
<keyword evidence="2" id="KW-0067">ATP-binding</keyword>
<dbReference type="SUPFAM" id="SSF55781">
    <property type="entry name" value="GAF domain-like"/>
    <property type="match status" value="1"/>
</dbReference>
<feature type="domain" description="Protein kinase" evidence="3">
    <location>
        <begin position="473"/>
        <end position="758"/>
    </location>
</feature>
<gene>
    <name evidence="4" type="ORF">WJX75_009766</name>
</gene>
<dbReference type="EMBL" id="JALJOT010000004">
    <property type="protein sequence ID" value="KAK9916182.1"/>
    <property type="molecule type" value="Genomic_DNA"/>
</dbReference>
<evidence type="ECO:0000313" key="5">
    <source>
        <dbReference type="Proteomes" id="UP001491310"/>
    </source>
</evidence>
<dbReference type="Gene3D" id="3.30.450.40">
    <property type="match status" value="1"/>
</dbReference>
<evidence type="ECO:0000256" key="2">
    <source>
        <dbReference type="PROSITE-ProRule" id="PRU10141"/>
    </source>
</evidence>
<dbReference type="InterPro" id="IPR003018">
    <property type="entry name" value="GAF"/>
</dbReference>
<dbReference type="InterPro" id="IPR001245">
    <property type="entry name" value="Ser-Thr/Tyr_kinase_cat_dom"/>
</dbReference>
<dbReference type="PANTHER" id="PTHR44329:SF214">
    <property type="entry name" value="PROTEIN KINASE DOMAIN-CONTAINING PROTEIN"/>
    <property type="match status" value="1"/>
</dbReference>
<keyword evidence="5" id="KW-1185">Reference proteome</keyword>
<reference evidence="4 5" key="1">
    <citation type="journal article" date="2024" name="Nat. Commun.">
        <title>Phylogenomics reveals the evolutionary origins of lichenization in chlorophyte algae.</title>
        <authorList>
            <person name="Puginier C."/>
            <person name="Libourel C."/>
            <person name="Otte J."/>
            <person name="Skaloud P."/>
            <person name="Haon M."/>
            <person name="Grisel S."/>
            <person name="Petersen M."/>
            <person name="Berrin J.G."/>
            <person name="Delaux P.M."/>
            <person name="Dal Grande F."/>
            <person name="Keller J."/>
        </authorList>
    </citation>
    <scope>NUCLEOTIDE SEQUENCE [LARGE SCALE GENOMIC DNA]</scope>
    <source>
        <strain evidence="4 5">SAG 216-7</strain>
    </source>
</reference>
<dbReference type="Pfam" id="PF07714">
    <property type="entry name" value="PK_Tyr_Ser-Thr"/>
    <property type="match status" value="1"/>
</dbReference>
<dbReference type="SMART" id="SM00065">
    <property type="entry name" value="GAF"/>
    <property type="match status" value="1"/>
</dbReference>
<dbReference type="SUPFAM" id="SSF56112">
    <property type="entry name" value="Protein kinase-like (PK-like)"/>
    <property type="match status" value="1"/>
</dbReference>
<dbReference type="PANTHER" id="PTHR44329">
    <property type="entry name" value="SERINE/THREONINE-PROTEIN KINASE TNNI3K-RELATED"/>
    <property type="match status" value="1"/>
</dbReference>
<dbReference type="Proteomes" id="UP001491310">
    <property type="component" value="Unassembled WGS sequence"/>
</dbReference>
<dbReference type="InterPro" id="IPR000719">
    <property type="entry name" value="Prot_kinase_dom"/>
</dbReference>
<feature type="binding site" evidence="2">
    <location>
        <position position="500"/>
    </location>
    <ligand>
        <name>ATP</name>
        <dbReference type="ChEBI" id="CHEBI:30616"/>
    </ligand>
</feature>
<sequence length="777" mass="84429">MGLLSCCSAVPITKGDEVFADPIKKSKENGHSPSHKVAAPDEAIANAKVVQALARADLNADTRMHLPISAPAATAGTQEPAAPMAYPIDGNTRLKELAGGTTPDDYAEVINCNPVSPARLHVPLNAFTQSTSQGRAYNIHLGPPLPPVNDERLATLLSMGQVGTPPDPNIDHILDLACTVLGVETIMVSLLDGEKKFVKCGTGLVKGGGISLDPPAICHWSLVPTLHQMVIVEDTHQDARTRFNSTVVNPPHVRFYCGAPLVASNGHRLGMLCVVDQKPRQFDEERAAILCNLAELVVRELEAAWAAQYQRRHSLKLMRAMSCYNQAFLVVDTSAPGWRILHTNESITAHTGIPRETALQKCFWDLFSVDGSQDQEPWTAYEHETGKLKPFLIKNAHCENSGVSTRKLFNIMFRPATTDMIDENAALIGVPAGQCTLPPSQAPGAKYFFVTVRPGCAAAAASAGKRQLPFEGLRLGPQLGKGSYGKVYRGTWQGKRVAVKVVDDAEKVQMQDGKPMEAALTEGLTHPAICRLYAHALRSHSRTSSDAWARENNGGREPDEIWLLLEYCDKGSVQEAVDKGWFRMKPTIDAQPNMSVILSTAAEIADAMHFLHSKGVMHGDLTGGNVLLSSSTDNRHKFCAKVADFGLARDLGVVSRVETRTYGTLTHMAPEVLSADMVSKTTDVYSFGVILWEMYNGQRAWAGLNTAQVIHAVAIDNQSLEAPEGTPRGYADLMRACMNRDPEARPIFAEVRDAIARLRAELDAESDGEAEEITKEV</sequence>
<keyword evidence="1" id="KW-0675">Receptor</keyword>
<dbReference type="PROSITE" id="PS00107">
    <property type="entry name" value="PROTEIN_KINASE_ATP"/>
    <property type="match status" value="1"/>
</dbReference>
<dbReference type="Gene3D" id="1.10.510.10">
    <property type="entry name" value="Transferase(Phosphotransferase) domain 1"/>
    <property type="match status" value="1"/>
</dbReference>
<dbReference type="InterPro" id="IPR011009">
    <property type="entry name" value="Kinase-like_dom_sf"/>
</dbReference>
<proteinExistence type="predicted"/>
<protein>
    <recommendedName>
        <fullName evidence="3">Protein kinase domain-containing protein</fullName>
    </recommendedName>
</protein>
<dbReference type="InterPro" id="IPR008266">
    <property type="entry name" value="Tyr_kinase_AS"/>
</dbReference>
<dbReference type="PROSITE" id="PS00109">
    <property type="entry name" value="PROTEIN_KINASE_TYR"/>
    <property type="match status" value="1"/>
</dbReference>
<dbReference type="PROSITE" id="PS50011">
    <property type="entry name" value="PROTEIN_KINASE_DOM"/>
    <property type="match status" value="1"/>
</dbReference>
<dbReference type="Pfam" id="PF01590">
    <property type="entry name" value="GAF"/>
    <property type="match status" value="1"/>
</dbReference>
<comment type="caution">
    <text evidence="4">The sequence shown here is derived from an EMBL/GenBank/DDBJ whole genome shotgun (WGS) entry which is preliminary data.</text>
</comment>
<evidence type="ECO:0000313" key="4">
    <source>
        <dbReference type="EMBL" id="KAK9916182.1"/>
    </source>
</evidence>
<evidence type="ECO:0000256" key="1">
    <source>
        <dbReference type="ARBA" id="ARBA00023170"/>
    </source>
</evidence>
<accession>A0ABR2YX12</accession>
<dbReference type="InterPro" id="IPR029016">
    <property type="entry name" value="GAF-like_dom_sf"/>
</dbReference>
<dbReference type="InterPro" id="IPR051681">
    <property type="entry name" value="Ser/Thr_Kinases-Pseudokinases"/>
</dbReference>